<evidence type="ECO:0000256" key="1">
    <source>
        <dbReference type="ARBA" id="ARBA00012727"/>
    </source>
</evidence>
<dbReference type="InterPro" id="IPR012340">
    <property type="entry name" value="NA-bd_OB-fold"/>
</dbReference>
<evidence type="ECO:0000259" key="2">
    <source>
        <dbReference type="Pfam" id="PF04679"/>
    </source>
</evidence>
<reference evidence="3 4" key="1">
    <citation type="submission" date="2020-01" db="EMBL/GenBank/DDBJ databases">
        <title>Draft genome assembly of Ensifer adhaerens T173.</title>
        <authorList>
            <person name="Craig J.E."/>
            <person name="Stinchcombe J.R."/>
        </authorList>
    </citation>
    <scope>NUCLEOTIDE SEQUENCE [LARGE SCALE GENOMIC DNA]</scope>
    <source>
        <strain evidence="3 4">T173</strain>
    </source>
</reference>
<accession>A0AAW4FYC2</accession>
<evidence type="ECO:0000313" key="3">
    <source>
        <dbReference type="EMBL" id="MBM3096298.1"/>
    </source>
</evidence>
<dbReference type="InterPro" id="IPR012309">
    <property type="entry name" value="DNA_ligase_ATP-dep_C"/>
</dbReference>
<dbReference type="Pfam" id="PF04679">
    <property type="entry name" value="DNA_ligase_A_C"/>
    <property type="match status" value="1"/>
</dbReference>
<dbReference type="EMBL" id="WXFA01000088">
    <property type="protein sequence ID" value="MBM3096298.1"/>
    <property type="molecule type" value="Genomic_DNA"/>
</dbReference>
<dbReference type="SUPFAM" id="SSF50249">
    <property type="entry name" value="Nucleic acid-binding proteins"/>
    <property type="match status" value="1"/>
</dbReference>
<name>A0AAW4FYC2_9HYPH</name>
<evidence type="ECO:0000313" key="4">
    <source>
        <dbReference type="Proteomes" id="UP000744980"/>
    </source>
</evidence>
<dbReference type="GO" id="GO:0003910">
    <property type="term" value="F:DNA ligase (ATP) activity"/>
    <property type="evidence" value="ECO:0007669"/>
    <property type="project" value="UniProtKB-EC"/>
</dbReference>
<dbReference type="EC" id="6.5.1.1" evidence="1"/>
<comment type="caution">
    <text evidence="3">The sequence shown here is derived from an EMBL/GenBank/DDBJ whole genome shotgun (WGS) entry which is preliminary data.</text>
</comment>
<feature type="domain" description="DNA ligase ATP-dependent C-terminal" evidence="2">
    <location>
        <begin position="2"/>
        <end position="72"/>
    </location>
</feature>
<keyword evidence="4" id="KW-1185">Reference proteome</keyword>
<protein>
    <recommendedName>
        <fullName evidence="1">DNA ligase (ATP)</fullName>
        <ecNumber evidence="1">6.5.1.1</ecNumber>
    </recommendedName>
</protein>
<sequence>MVYVGGVGTGFTDKMARDLRKQLAALPAKVPPVALKRKNAVFCEPVFVAEVTYTEITSDRKLRHPSFKGLRELADNVDVFERKK</sequence>
<proteinExistence type="predicted"/>
<dbReference type="Proteomes" id="UP000744980">
    <property type="component" value="Unassembled WGS sequence"/>
</dbReference>
<dbReference type="GO" id="GO:0006310">
    <property type="term" value="P:DNA recombination"/>
    <property type="evidence" value="ECO:0007669"/>
    <property type="project" value="InterPro"/>
</dbReference>
<organism evidence="3 4">
    <name type="scientific">Ensifer canadensis</name>
    <dbReference type="NCBI Taxonomy" id="555315"/>
    <lineage>
        <taxon>Bacteria</taxon>
        <taxon>Pseudomonadati</taxon>
        <taxon>Pseudomonadota</taxon>
        <taxon>Alphaproteobacteria</taxon>
        <taxon>Hyphomicrobiales</taxon>
        <taxon>Rhizobiaceae</taxon>
        <taxon>Sinorhizobium/Ensifer group</taxon>
        <taxon>Ensifer</taxon>
    </lineage>
</organism>
<dbReference type="GO" id="GO:0006281">
    <property type="term" value="P:DNA repair"/>
    <property type="evidence" value="ECO:0007669"/>
    <property type="project" value="InterPro"/>
</dbReference>
<dbReference type="AlphaFoldDB" id="A0AAW4FYC2"/>
<dbReference type="CDD" id="cd07971">
    <property type="entry name" value="OBF_DNA_ligase_LigD"/>
    <property type="match status" value="1"/>
</dbReference>
<gene>
    <name evidence="3" type="ORF">GFB56_37280</name>
</gene>
<dbReference type="Gene3D" id="2.40.50.140">
    <property type="entry name" value="Nucleic acid-binding proteins"/>
    <property type="match status" value="1"/>
</dbReference>